<organism evidence="4 5">
    <name type="scientific">Parascedosporium putredinis</name>
    <dbReference type="NCBI Taxonomy" id="1442378"/>
    <lineage>
        <taxon>Eukaryota</taxon>
        <taxon>Fungi</taxon>
        <taxon>Dikarya</taxon>
        <taxon>Ascomycota</taxon>
        <taxon>Pezizomycotina</taxon>
        <taxon>Sordariomycetes</taxon>
        <taxon>Hypocreomycetidae</taxon>
        <taxon>Microascales</taxon>
        <taxon>Microascaceae</taxon>
        <taxon>Parascedosporium</taxon>
    </lineage>
</organism>
<dbReference type="OrthoDB" id="4696326at2759"/>
<dbReference type="Gene3D" id="2.120.10.70">
    <property type="entry name" value="Fucose-specific lectin"/>
    <property type="match status" value="1"/>
</dbReference>
<evidence type="ECO:0000256" key="2">
    <source>
        <dbReference type="SAM" id="Phobius"/>
    </source>
</evidence>
<dbReference type="Proteomes" id="UP000838763">
    <property type="component" value="Unassembled WGS sequence"/>
</dbReference>
<feature type="transmembrane region" description="Helical" evidence="2">
    <location>
        <begin position="469"/>
        <end position="492"/>
    </location>
</feature>
<dbReference type="AlphaFoldDB" id="A0A9P1MA12"/>
<proteinExistence type="predicted"/>
<name>A0A9P1MA12_9PEZI</name>
<evidence type="ECO:0000256" key="1">
    <source>
        <dbReference type="SAM" id="MobiDB-lite"/>
    </source>
</evidence>
<dbReference type="EMBL" id="CALLCH030000007">
    <property type="protein sequence ID" value="CAI4213226.1"/>
    <property type="molecule type" value="Genomic_DNA"/>
</dbReference>
<keyword evidence="2" id="KW-1133">Transmembrane helix</keyword>
<comment type="caution">
    <text evidence="4">The sequence shown here is derived from an EMBL/GenBank/DDBJ whole genome shotgun (WGS) entry which is preliminary data.</text>
</comment>
<sequence>MPSLFHFLLSLSLATFVAAGNLQLNKPDPRKMLDVTEPITIEWRIDAGSPETKYTQLDISFLAATDTDVGYSSYVVAANLSVNVGISIYAWDPSELARDLLKPDLVLSKEEKSIFDIRLHGGPSNEGRAMGHRFDRFVIEGYGSQLGLGDMVRPTLGLSVLLAAAVLLLVGASEAPVTSKPRRGTALAGAGWWDETTTWSLIWYFDEFNNLVHLNRNSGIAAVLLGATDGIRVYVHSEQYEIHSLSFTNDRDWKYDKIVNPDRDKSSTAIGALSRFGNSNEITLITPKDGTNMEETKLDPDGIWYIDTFPTPLQVSNLTSNSNRTAYGVSEKLPNSAVLSAWDGAPGNIGVAIGPKSRSLFYIGTDRALHQLDSFPSSRRRADEVDPLDTGTWKNVADQDTSRWPLADKENSEFAFTTWLDDKGGNIRLFYMAEGKLTQVIYSNETWHQAEPVATKPKPKKSLSKGAKAGISVGSIIGGLLLLASAAALYRFRERLPCRRRKPRLPISDPKFTPVLFTEEPKELPVHSIHAPYGGQTHEMSAEDPITPSSPPLQSEITQFGK</sequence>
<reference evidence="4" key="1">
    <citation type="submission" date="2022-11" db="EMBL/GenBank/DDBJ databases">
        <authorList>
            <person name="Scott C."/>
            <person name="Bruce N."/>
        </authorList>
    </citation>
    <scope>NUCLEOTIDE SEQUENCE</scope>
</reference>
<accession>A0A9P1MA12</accession>
<feature type="chain" id="PRO_5040109659" evidence="3">
    <location>
        <begin position="20"/>
        <end position="562"/>
    </location>
</feature>
<protein>
    <submittedName>
        <fullName evidence="4">Uncharacterized protein</fullName>
    </submittedName>
</protein>
<dbReference type="SUPFAM" id="SSF89372">
    <property type="entry name" value="Fucose-specific lectin"/>
    <property type="match status" value="1"/>
</dbReference>
<keyword evidence="2" id="KW-0472">Membrane</keyword>
<gene>
    <name evidence="4" type="ORF">PPNO1_LOCUS2976</name>
</gene>
<feature type="signal peptide" evidence="3">
    <location>
        <begin position="1"/>
        <end position="19"/>
    </location>
</feature>
<feature type="region of interest" description="Disordered" evidence="1">
    <location>
        <begin position="528"/>
        <end position="562"/>
    </location>
</feature>
<keyword evidence="2" id="KW-0812">Transmembrane</keyword>
<feature type="compositionally biased region" description="Polar residues" evidence="1">
    <location>
        <begin position="552"/>
        <end position="562"/>
    </location>
</feature>
<evidence type="ECO:0000313" key="4">
    <source>
        <dbReference type="EMBL" id="CAI4213226.1"/>
    </source>
</evidence>
<evidence type="ECO:0000256" key="3">
    <source>
        <dbReference type="SAM" id="SignalP"/>
    </source>
</evidence>
<keyword evidence="5" id="KW-1185">Reference proteome</keyword>
<evidence type="ECO:0000313" key="5">
    <source>
        <dbReference type="Proteomes" id="UP000838763"/>
    </source>
</evidence>
<keyword evidence="3" id="KW-0732">Signal</keyword>